<dbReference type="Proteomes" id="UP000596742">
    <property type="component" value="Unassembled WGS sequence"/>
</dbReference>
<dbReference type="GO" id="GO:0050803">
    <property type="term" value="P:regulation of synapse structure or activity"/>
    <property type="evidence" value="ECO:0007669"/>
    <property type="project" value="TreeGrafter"/>
</dbReference>
<keyword evidence="6 8" id="KW-0472">Membrane</keyword>
<dbReference type="PANTHER" id="PTHR11662">
    <property type="entry name" value="SOLUTE CARRIER FAMILY 17"/>
    <property type="match status" value="1"/>
</dbReference>
<feature type="transmembrane region" description="Helical" evidence="8">
    <location>
        <begin position="148"/>
        <end position="166"/>
    </location>
</feature>
<feature type="transmembrane region" description="Helical" evidence="8">
    <location>
        <begin position="60"/>
        <end position="88"/>
    </location>
</feature>
<feature type="transmembrane region" description="Helical" evidence="8">
    <location>
        <begin position="468"/>
        <end position="486"/>
    </location>
</feature>
<dbReference type="PROSITE" id="PS00198">
    <property type="entry name" value="4FE4S_FER_1"/>
    <property type="match status" value="1"/>
</dbReference>
<dbReference type="InterPro" id="IPR011701">
    <property type="entry name" value="MFS"/>
</dbReference>
<feature type="compositionally biased region" description="Basic and acidic residues" evidence="7">
    <location>
        <begin position="1"/>
        <end position="22"/>
    </location>
</feature>
<dbReference type="GO" id="GO:0005326">
    <property type="term" value="F:neurotransmitter transmembrane transporter activity"/>
    <property type="evidence" value="ECO:0007669"/>
    <property type="project" value="TreeGrafter"/>
</dbReference>
<feature type="domain" description="Major facilitator superfamily (MFS) profile" evidence="9">
    <location>
        <begin position="62"/>
        <end position="491"/>
    </location>
</feature>
<proteinExistence type="predicted"/>
<feature type="transmembrane region" description="Helical" evidence="8">
    <location>
        <begin position="172"/>
        <end position="197"/>
    </location>
</feature>
<keyword evidence="11" id="KW-1185">Reference proteome</keyword>
<feature type="transmembrane region" description="Helical" evidence="8">
    <location>
        <begin position="298"/>
        <end position="322"/>
    </location>
</feature>
<dbReference type="FunFam" id="1.20.1250.20:FF:000423">
    <property type="entry name" value="Putative inorganic phosphate cotransporter-like Protein"/>
    <property type="match status" value="1"/>
</dbReference>
<protein>
    <submittedName>
        <fullName evidence="10">MFS transporter, ACS family, solute carrier family 17 (sodium-dependent inorganic phosphate)</fullName>
    </submittedName>
</protein>
<feature type="transmembrane region" description="Helical" evidence="8">
    <location>
        <begin position="118"/>
        <end position="136"/>
    </location>
</feature>
<dbReference type="Gene3D" id="1.20.1250.20">
    <property type="entry name" value="MFS general substrate transporter like domains"/>
    <property type="match status" value="2"/>
</dbReference>
<evidence type="ECO:0000256" key="2">
    <source>
        <dbReference type="ARBA" id="ARBA00022448"/>
    </source>
</evidence>
<comment type="subcellular location">
    <subcellularLocation>
        <location evidence="1">Membrane</location>
        <topology evidence="1">Multi-pass membrane protein</topology>
    </subcellularLocation>
</comment>
<dbReference type="GO" id="GO:0005313">
    <property type="term" value="F:L-glutamate transmembrane transporter activity"/>
    <property type="evidence" value="ECO:0007669"/>
    <property type="project" value="TreeGrafter"/>
</dbReference>
<dbReference type="GO" id="GO:0035249">
    <property type="term" value="P:synaptic transmission, glutamatergic"/>
    <property type="evidence" value="ECO:0007669"/>
    <property type="project" value="TreeGrafter"/>
</dbReference>
<dbReference type="AlphaFoldDB" id="A0A8B6DG13"/>
<dbReference type="InterPro" id="IPR050382">
    <property type="entry name" value="MFS_Na/Anion_cotransporter"/>
</dbReference>
<keyword evidence="4" id="KW-0769">Symport</keyword>
<dbReference type="Pfam" id="PF07690">
    <property type="entry name" value="MFS_1"/>
    <property type="match status" value="1"/>
</dbReference>
<dbReference type="PROSITE" id="PS50850">
    <property type="entry name" value="MFS"/>
    <property type="match status" value="1"/>
</dbReference>
<feature type="transmembrane region" description="Helical" evidence="8">
    <location>
        <begin position="239"/>
        <end position="260"/>
    </location>
</feature>
<dbReference type="GO" id="GO:0030672">
    <property type="term" value="C:synaptic vesicle membrane"/>
    <property type="evidence" value="ECO:0007669"/>
    <property type="project" value="TreeGrafter"/>
</dbReference>
<feature type="transmembrane region" description="Helical" evidence="8">
    <location>
        <begin position="209"/>
        <end position="233"/>
    </location>
</feature>
<evidence type="ECO:0000256" key="5">
    <source>
        <dbReference type="ARBA" id="ARBA00022989"/>
    </source>
</evidence>
<gene>
    <name evidence="10" type="ORF">MGAL_10B076871</name>
</gene>
<evidence type="ECO:0000313" key="10">
    <source>
        <dbReference type="EMBL" id="VDI18500.1"/>
    </source>
</evidence>
<sequence>MVIKKLDSKTMDINSMDKKDMNEDSDDEDRAEMLSKHIMCGKCRPCRRSCPTVCYVPKRFIVTILTGIGMMLVYAMRTNLAVTVILILDFAPHTKVGTTQAMEAVWHLPTVQWDTREIGFLHAVFYIGYIITHIPGGYLTTIWASHRIFGGCILFSAVMNLLLPVFVEEVGYVGTCCLRGIQGMGEGLLYPACYGLLRHWSTTKERGRLVSAVLTGSYAGAIIGFPMAGFITHYIGWQYVYYVCGGVCIVWYFSWLCLVYEKPSHHTSISDEEYNYLCDAQGSDVIDYVNLKIPWAQILTSLPVIALCICHFARNWIFVFMLTNEPYYLNNFGFSIAESGSYSSIPHIVKVLVAFGSGYMADLLLLRCSPTVVRKLLTGIGFSIVALSFFILTFCKTGVSAILVLCIAAGFFAVSISGWQINHYDLSARYAGILVSVTSAFGTLGAIAVPLVTGELTKDRTLDGWDDIFYVTMAIFLFSALVFVIFGSGNEQPWAKPPSNIELVQKIDPLARKPYRTFVQQKSADTKDILQAESIDGKAQQKNDKIHELVDRLTEQLSAEEIKKDS</sequence>
<evidence type="ECO:0000313" key="11">
    <source>
        <dbReference type="Proteomes" id="UP000596742"/>
    </source>
</evidence>
<keyword evidence="2" id="KW-0813">Transport</keyword>
<dbReference type="PANTHER" id="PTHR11662:SF456">
    <property type="entry name" value="VESICULAR GLUTAMATE TRANSPORTER, ISOFORM A"/>
    <property type="match status" value="1"/>
</dbReference>
<feature type="region of interest" description="Disordered" evidence="7">
    <location>
        <begin position="1"/>
        <end position="27"/>
    </location>
</feature>
<feature type="transmembrane region" description="Helical" evidence="8">
    <location>
        <begin position="400"/>
        <end position="419"/>
    </location>
</feature>
<feature type="transmembrane region" description="Helical" evidence="8">
    <location>
        <begin position="342"/>
        <end position="364"/>
    </location>
</feature>
<evidence type="ECO:0000256" key="8">
    <source>
        <dbReference type="SAM" id="Phobius"/>
    </source>
</evidence>
<evidence type="ECO:0000256" key="6">
    <source>
        <dbReference type="ARBA" id="ARBA00023136"/>
    </source>
</evidence>
<evidence type="ECO:0000256" key="3">
    <source>
        <dbReference type="ARBA" id="ARBA00022692"/>
    </source>
</evidence>
<dbReference type="EMBL" id="UYJE01003343">
    <property type="protein sequence ID" value="VDI18500.1"/>
    <property type="molecule type" value="Genomic_DNA"/>
</dbReference>
<dbReference type="SUPFAM" id="SSF103473">
    <property type="entry name" value="MFS general substrate transporter"/>
    <property type="match status" value="1"/>
</dbReference>
<accession>A0A8B6DG13</accession>
<dbReference type="InterPro" id="IPR017900">
    <property type="entry name" value="4Fe4S_Fe_S_CS"/>
</dbReference>
<name>A0A8B6DG13_MYTGA</name>
<evidence type="ECO:0000256" key="1">
    <source>
        <dbReference type="ARBA" id="ARBA00004141"/>
    </source>
</evidence>
<dbReference type="InterPro" id="IPR036259">
    <property type="entry name" value="MFS_trans_sf"/>
</dbReference>
<dbReference type="GO" id="GO:0015293">
    <property type="term" value="F:symporter activity"/>
    <property type="evidence" value="ECO:0007669"/>
    <property type="project" value="UniProtKB-KW"/>
</dbReference>
<evidence type="ECO:0000256" key="4">
    <source>
        <dbReference type="ARBA" id="ARBA00022847"/>
    </source>
</evidence>
<evidence type="ECO:0000259" key="9">
    <source>
        <dbReference type="PROSITE" id="PS50850"/>
    </source>
</evidence>
<comment type="caution">
    <text evidence="10">The sequence shown here is derived from an EMBL/GenBank/DDBJ whole genome shotgun (WGS) entry which is preliminary data.</text>
</comment>
<feature type="transmembrane region" description="Helical" evidence="8">
    <location>
        <begin position="376"/>
        <end position="394"/>
    </location>
</feature>
<keyword evidence="3 8" id="KW-0812">Transmembrane</keyword>
<organism evidence="10 11">
    <name type="scientific">Mytilus galloprovincialis</name>
    <name type="common">Mediterranean mussel</name>
    <dbReference type="NCBI Taxonomy" id="29158"/>
    <lineage>
        <taxon>Eukaryota</taxon>
        <taxon>Metazoa</taxon>
        <taxon>Spiralia</taxon>
        <taxon>Lophotrochozoa</taxon>
        <taxon>Mollusca</taxon>
        <taxon>Bivalvia</taxon>
        <taxon>Autobranchia</taxon>
        <taxon>Pteriomorphia</taxon>
        <taxon>Mytilida</taxon>
        <taxon>Mytiloidea</taxon>
        <taxon>Mytilidae</taxon>
        <taxon>Mytilinae</taxon>
        <taxon>Mytilus</taxon>
    </lineage>
</organism>
<keyword evidence="5 8" id="KW-1133">Transmembrane helix</keyword>
<dbReference type="FunFam" id="1.20.1250.20:FF:000003">
    <property type="entry name" value="Solute carrier family 17 member 3"/>
    <property type="match status" value="1"/>
</dbReference>
<dbReference type="GO" id="GO:0060076">
    <property type="term" value="C:excitatory synapse"/>
    <property type="evidence" value="ECO:0007669"/>
    <property type="project" value="TreeGrafter"/>
</dbReference>
<reference evidence="10" key="1">
    <citation type="submission" date="2018-11" db="EMBL/GenBank/DDBJ databases">
        <authorList>
            <person name="Alioto T."/>
            <person name="Alioto T."/>
        </authorList>
    </citation>
    <scope>NUCLEOTIDE SEQUENCE</scope>
</reference>
<dbReference type="InterPro" id="IPR020846">
    <property type="entry name" value="MFS_dom"/>
</dbReference>
<evidence type="ECO:0000256" key="7">
    <source>
        <dbReference type="SAM" id="MobiDB-lite"/>
    </source>
</evidence>
<dbReference type="GO" id="GO:0098700">
    <property type="term" value="P:neurotransmitter loading into synaptic vesicle"/>
    <property type="evidence" value="ECO:0007669"/>
    <property type="project" value="TreeGrafter"/>
</dbReference>
<dbReference type="OrthoDB" id="2985014at2759"/>
<feature type="transmembrane region" description="Helical" evidence="8">
    <location>
        <begin position="431"/>
        <end position="453"/>
    </location>
</feature>